<protein>
    <submittedName>
        <fullName evidence="3">Uncharacterized protein</fullName>
    </submittedName>
</protein>
<accession>A0A034WML1</accession>
<keyword evidence="2" id="KW-0812">Transmembrane</keyword>
<evidence type="ECO:0000256" key="1">
    <source>
        <dbReference type="SAM" id="MobiDB-lite"/>
    </source>
</evidence>
<evidence type="ECO:0000256" key="2">
    <source>
        <dbReference type="SAM" id="Phobius"/>
    </source>
</evidence>
<dbReference type="EMBL" id="GAKP01003063">
    <property type="protein sequence ID" value="JAC55889.1"/>
    <property type="molecule type" value="Transcribed_RNA"/>
</dbReference>
<feature type="region of interest" description="Disordered" evidence="1">
    <location>
        <begin position="117"/>
        <end position="139"/>
    </location>
</feature>
<keyword evidence="2" id="KW-1133">Transmembrane helix</keyword>
<organism evidence="3">
    <name type="scientific">Bactrocera dorsalis</name>
    <name type="common">Oriental fruit fly</name>
    <name type="synonym">Dacus dorsalis</name>
    <dbReference type="NCBI Taxonomy" id="27457"/>
    <lineage>
        <taxon>Eukaryota</taxon>
        <taxon>Metazoa</taxon>
        <taxon>Ecdysozoa</taxon>
        <taxon>Arthropoda</taxon>
        <taxon>Hexapoda</taxon>
        <taxon>Insecta</taxon>
        <taxon>Pterygota</taxon>
        <taxon>Neoptera</taxon>
        <taxon>Endopterygota</taxon>
        <taxon>Diptera</taxon>
        <taxon>Brachycera</taxon>
        <taxon>Muscomorpha</taxon>
        <taxon>Tephritoidea</taxon>
        <taxon>Tephritidae</taxon>
        <taxon>Bactrocera</taxon>
        <taxon>Bactrocera</taxon>
    </lineage>
</organism>
<sequence>KQQTVQIDADQKFSDSRQTSILKENLCIKKSTTRRLNMDTKSVVVLFFLLLNILSTFGNVIPRTKPDDIQVQELRRSLRDTFWHFSSEQEEHGDESESIFETKSSVSNGVSHFATRTKSSQNSFKKYSHSSSDIKIQSF</sequence>
<evidence type="ECO:0000313" key="3">
    <source>
        <dbReference type="EMBL" id="JAC55889.1"/>
    </source>
</evidence>
<dbReference type="AlphaFoldDB" id="A0A034WML1"/>
<reference evidence="3" key="1">
    <citation type="journal article" date="2014" name="BMC Genomics">
        <title>Characterizing the developmental transcriptome of the oriental fruit fly, Bactrocera dorsalis (Diptera: Tephritidae) through comparative genomic analysis with Drosophila melanogaster utilizing modENCODE datasets.</title>
        <authorList>
            <person name="Geib S.M."/>
            <person name="Calla B."/>
            <person name="Hall B."/>
            <person name="Hou S."/>
            <person name="Manoukis N.C."/>
        </authorList>
    </citation>
    <scope>NUCLEOTIDE SEQUENCE</scope>
    <source>
        <strain evidence="3">Punador</strain>
    </source>
</reference>
<proteinExistence type="predicted"/>
<feature type="transmembrane region" description="Helical" evidence="2">
    <location>
        <begin position="43"/>
        <end position="61"/>
    </location>
</feature>
<name>A0A034WML1_BACDO</name>
<feature type="non-terminal residue" evidence="3">
    <location>
        <position position="1"/>
    </location>
</feature>
<keyword evidence="2" id="KW-0472">Membrane</keyword>